<evidence type="ECO:0000256" key="1">
    <source>
        <dbReference type="SAM" id="SignalP"/>
    </source>
</evidence>
<proteinExistence type="predicted"/>
<reference evidence="2 3" key="1">
    <citation type="submission" date="2020-04" db="EMBL/GenBank/DDBJ databases">
        <title>Novosphingobium sp. TW-4 isolated from soil.</title>
        <authorList>
            <person name="Dahal R.H."/>
            <person name="Chaudhary D.K."/>
        </authorList>
    </citation>
    <scope>NUCLEOTIDE SEQUENCE [LARGE SCALE GENOMIC DNA]</scope>
    <source>
        <strain evidence="2 3">TW-4</strain>
    </source>
</reference>
<comment type="caution">
    <text evidence="2">The sequence shown here is derived from an EMBL/GenBank/DDBJ whole genome shotgun (WGS) entry which is preliminary data.</text>
</comment>
<accession>A0A7Y0G9G1</accession>
<name>A0A7Y0G9G1_9SPHN</name>
<keyword evidence="3" id="KW-1185">Reference proteome</keyword>
<feature type="chain" id="PRO_5030980800" evidence="1">
    <location>
        <begin position="21"/>
        <end position="562"/>
    </location>
</feature>
<dbReference type="AlphaFoldDB" id="A0A7Y0G9G1"/>
<sequence>MNKAALLGTAIALLAPMAHAAPVATTTAYDDLTLTAADMPSAPAGKLLTLTVNGVEMPLVPGHYAGKVVLSVTDDIPVKYHDLPEHHFRAAAYVTDGALDPSRSVTAALAGGYSSQPGVLSNAVITSHGERFNGIIVGGKGAYRIDHPVIDLVGNGGNDFAGFGAGIAARDQAQVTIDRPVIRTRGAIRTAIFVGGHSNVTVNDAEIEVLNGTLPADYKFTVDVGKMMEVPWMLGLSGNVRATNLVDQGTVTYNRSLIRAQGWGAMSTDDNTHVRMFVNDSVIETVDSGYGCYSIGDSVDTFSRSIVRAADVACIMAAQGSVTFTDGTRVHSNRYGIVMHSGEGGGTLTIDKGSVMDSAQTAILVKGLGTNVVVDGAQVSAGNGVILQSMENDDPFMVAMLKGEIPEGMTALPPGMSGPPPGAPKGPPISPDVTATFRNTTVAGDFYNARPKGSAMALRFENASVTGRISTSTVAPASGAAPRRATYQEVGHVVNTAGAIPGGKGLSVTLGAGSAWTVTGPSYLTALDIAPGAKLNGTLRVNGRAKTVKPGRYTGQIVLSAK</sequence>
<evidence type="ECO:0000313" key="2">
    <source>
        <dbReference type="EMBL" id="NML93008.1"/>
    </source>
</evidence>
<keyword evidence="1" id="KW-0732">Signal</keyword>
<feature type="signal peptide" evidence="1">
    <location>
        <begin position="1"/>
        <end position="20"/>
    </location>
</feature>
<dbReference type="Proteomes" id="UP000583556">
    <property type="component" value="Unassembled WGS sequence"/>
</dbReference>
<organism evidence="2 3">
    <name type="scientific">Novosphingobium olei</name>
    <dbReference type="NCBI Taxonomy" id="2728851"/>
    <lineage>
        <taxon>Bacteria</taxon>
        <taxon>Pseudomonadati</taxon>
        <taxon>Pseudomonadota</taxon>
        <taxon>Alphaproteobacteria</taxon>
        <taxon>Sphingomonadales</taxon>
        <taxon>Sphingomonadaceae</taxon>
        <taxon>Novosphingobium</taxon>
    </lineage>
</organism>
<gene>
    <name evidence="2" type="ORF">HHL27_04915</name>
</gene>
<protein>
    <submittedName>
        <fullName evidence="2">Uncharacterized protein</fullName>
    </submittedName>
</protein>
<dbReference type="EMBL" id="JABBGM010000002">
    <property type="protein sequence ID" value="NML93008.1"/>
    <property type="molecule type" value="Genomic_DNA"/>
</dbReference>
<evidence type="ECO:0000313" key="3">
    <source>
        <dbReference type="Proteomes" id="UP000583556"/>
    </source>
</evidence>
<dbReference type="RefSeq" id="WP_169492277.1">
    <property type="nucleotide sequence ID" value="NZ_JABBGM010000002.1"/>
</dbReference>